<dbReference type="EMBL" id="CP097504">
    <property type="protein sequence ID" value="URD88930.1"/>
    <property type="molecule type" value="Genomic_DNA"/>
</dbReference>
<keyword evidence="3" id="KW-1185">Reference proteome</keyword>
<accession>A0A9E7F331</accession>
<dbReference type="OrthoDB" id="185373at2759"/>
<evidence type="ECO:0000313" key="3">
    <source>
        <dbReference type="Proteomes" id="UP001055439"/>
    </source>
</evidence>
<sequence>MVSSSRHDCVSIGTGGYNLIDSVTAAWSIFFSTSGLVDRIQKNHELLRLVLVGGESREEVVVFVQLWGFLLPSSNDLHGVTVHDREQFSQPPLRPDVEQLLHPPGDLESIHEPANDQVLRFLEGSHEVRGSGIANGVLREARGVFVEDDLADAVKGEALQDALQVHRLALLSRSPQQRQQPVGDLRLHGVHHEVAKGALAKLVARLLALTLPLFAVRVEDAMAEEVNQHAEGALALGVVLEVGLEHVFDVGGVGGDDTSDLPRAPERHRVGGAVDEDVGDPVEKSVPVFEELGKETEQEVGLEASAFSPL</sequence>
<feature type="region of interest" description="Disordered" evidence="1">
    <location>
        <begin position="254"/>
        <end position="280"/>
    </location>
</feature>
<dbReference type="AlphaFoldDB" id="A0A9E7F331"/>
<organism evidence="2 3">
    <name type="scientific">Musa troglodytarum</name>
    <name type="common">fe'i banana</name>
    <dbReference type="NCBI Taxonomy" id="320322"/>
    <lineage>
        <taxon>Eukaryota</taxon>
        <taxon>Viridiplantae</taxon>
        <taxon>Streptophyta</taxon>
        <taxon>Embryophyta</taxon>
        <taxon>Tracheophyta</taxon>
        <taxon>Spermatophyta</taxon>
        <taxon>Magnoliopsida</taxon>
        <taxon>Liliopsida</taxon>
        <taxon>Zingiberales</taxon>
        <taxon>Musaceae</taxon>
        <taxon>Musa</taxon>
    </lineage>
</organism>
<evidence type="ECO:0000256" key="1">
    <source>
        <dbReference type="SAM" id="MobiDB-lite"/>
    </source>
</evidence>
<reference evidence="2" key="1">
    <citation type="submission" date="2022-05" db="EMBL/GenBank/DDBJ databases">
        <title>The Musa troglodytarum L. genome provides insights into the mechanism of non-climacteric behaviour and enrichment of carotenoids.</title>
        <authorList>
            <person name="Wang J."/>
        </authorList>
    </citation>
    <scope>NUCLEOTIDE SEQUENCE</scope>
    <source>
        <tissue evidence="2">Leaf</tissue>
    </source>
</reference>
<proteinExistence type="predicted"/>
<dbReference type="Proteomes" id="UP001055439">
    <property type="component" value="Chromosome 2"/>
</dbReference>
<gene>
    <name evidence="2" type="ORF">MUK42_26494</name>
</gene>
<name>A0A9E7F331_9LILI</name>
<evidence type="ECO:0000313" key="2">
    <source>
        <dbReference type="EMBL" id="URD88930.1"/>
    </source>
</evidence>
<protein>
    <submittedName>
        <fullName evidence="2">PPR repeat</fullName>
    </submittedName>
</protein>